<feature type="compositionally biased region" description="Basic and acidic residues" evidence="1">
    <location>
        <begin position="262"/>
        <end position="278"/>
    </location>
</feature>
<dbReference type="InterPro" id="IPR015915">
    <property type="entry name" value="Kelch-typ_b-propeller"/>
</dbReference>
<feature type="region of interest" description="Disordered" evidence="1">
    <location>
        <begin position="214"/>
        <end position="279"/>
    </location>
</feature>
<sequence>MLSTEYGFGTSVRRSGHAACWCSELGGLVQFGGWPPSEQLGEVVRHDGSSCPLFLLPATTIARHVHRADQRRAVDVFSAALAPHRQRRLRRLCDLATRAAPGDHGGDPRLQRRRGPPTSSTASSAASALSATTEEASERGFEYDEGYVSEQESDDAGSQSPPSSTPSSANSRSRSRAATAATDAVRATSPPSVVAPTITVELLRQVALETGDRVASGGFSRTSSTPAAALPDHTSVSPSSRTGYAASALRDLTRRHSGGPATDKEAPPVRADTREVRGKHTVRPLRWQRVQPAVAPRTRHGHHLVCCGHRLYVIGGSYWAHGNALASTDMMYDVRERTWHQLSSLFPQRFCAALARSNAVPSSPASTSATDALYTTTTTIATITSTGTADAPRDARTTTAPTTTVAMASARAGDGGEEQQQQQVLYYFGGLDYSHELTNTLHRLWLPHEVLEELPQYGAVPRRQFKGVLVCDVQRECTPAERRAGERAVGRLFYMDGLQDGRPMAPYLRLYNLSTGVWVRVCPSPDLVRSQVSLLQYEPVAAGQAATRLRRFEVLGGMPARRGRQRRSRMCVSFDVGQQCFDYSHALPVPGLTAHCVVLLPPLDTGAVEVASGAVSGYAAALDTLRRRCGTWSLCCGGNEDWTDAEQNSLGDPVGWLYLLAPRPVRLSEAVRVLMDRLRMPSKVLTVEKDDLLHELF</sequence>
<dbReference type="Pfam" id="PF01344">
    <property type="entry name" value="Kelch_1"/>
    <property type="match status" value="1"/>
</dbReference>
<evidence type="ECO:0000313" key="3">
    <source>
        <dbReference type="Proteomes" id="UP001430356"/>
    </source>
</evidence>
<dbReference type="SUPFAM" id="SSF117281">
    <property type="entry name" value="Kelch motif"/>
    <property type="match status" value="1"/>
</dbReference>
<evidence type="ECO:0000313" key="2">
    <source>
        <dbReference type="EMBL" id="KAK7198139.1"/>
    </source>
</evidence>
<reference evidence="2 3" key="1">
    <citation type="journal article" date="2021" name="MBio">
        <title>A New Model Trypanosomatid, Novymonas esmeraldas: Genomic Perception of Its 'Candidatus Pandoraea novymonadis' Endosymbiont.</title>
        <authorList>
            <person name="Zakharova A."/>
            <person name="Saura A."/>
            <person name="Butenko A."/>
            <person name="Podesvova L."/>
            <person name="Warmusova S."/>
            <person name="Kostygov A.Y."/>
            <person name="Nenarokova A."/>
            <person name="Lukes J."/>
            <person name="Opperdoes F.R."/>
            <person name="Yurchenko V."/>
        </authorList>
    </citation>
    <scope>NUCLEOTIDE SEQUENCE [LARGE SCALE GENOMIC DNA]</scope>
    <source>
        <strain evidence="2 3">E262AT.01</strain>
    </source>
</reference>
<comment type="caution">
    <text evidence="2">The sequence shown here is derived from an EMBL/GenBank/DDBJ whole genome shotgun (WGS) entry which is preliminary data.</text>
</comment>
<dbReference type="InterPro" id="IPR006652">
    <property type="entry name" value="Kelch_1"/>
</dbReference>
<keyword evidence="3" id="KW-1185">Reference proteome</keyword>
<gene>
    <name evidence="2" type="ORF">NESM_000770400</name>
</gene>
<dbReference type="Proteomes" id="UP001430356">
    <property type="component" value="Unassembled WGS sequence"/>
</dbReference>
<proteinExistence type="predicted"/>
<dbReference type="Gene3D" id="2.120.10.80">
    <property type="entry name" value="Kelch-type beta propeller"/>
    <property type="match status" value="1"/>
</dbReference>
<feature type="compositionally biased region" description="Low complexity" evidence="1">
    <location>
        <begin position="156"/>
        <end position="189"/>
    </location>
</feature>
<feature type="compositionally biased region" description="Acidic residues" evidence="1">
    <location>
        <begin position="143"/>
        <end position="155"/>
    </location>
</feature>
<dbReference type="AlphaFoldDB" id="A0AAW0EXX3"/>
<feature type="compositionally biased region" description="Low complexity" evidence="1">
    <location>
        <begin position="118"/>
        <end position="134"/>
    </location>
</feature>
<name>A0AAW0EXX3_9TRYP</name>
<dbReference type="EMBL" id="JAECZO010000134">
    <property type="protein sequence ID" value="KAK7198139.1"/>
    <property type="molecule type" value="Genomic_DNA"/>
</dbReference>
<organism evidence="2 3">
    <name type="scientific">Novymonas esmeraldas</name>
    <dbReference type="NCBI Taxonomy" id="1808958"/>
    <lineage>
        <taxon>Eukaryota</taxon>
        <taxon>Discoba</taxon>
        <taxon>Euglenozoa</taxon>
        <taxon>Kinetoplastea</taxon>
        <taxon>Metakinetoplastina</taxon>
        <taxon>Trypanosomatida</taxon>
        <taxon>Trypanosomatidae</taxon>
        <taxon>Novymonas</taxon>
    </lineage>
</organism>
<evidence type="ECO:0000256" key="1">
    <source>
        <dbReference type="SAM" id="MobiDB-lite"/>
    </source>
</evidence>
<feature type="region of interest" description="Disordered" evidence="1">
    <location>
        <begin position="98"/>
        <end position="190"/>
    </location>
</feature>
<protein>
    <submittedName>
        <fullName evidence="2">Kelch motif containing protein</fullName>
    </submittedName>
</protein>
<accession>A0AAW0EXX3</accession>